<sequence>MTSALNGVPGTRLDLDTLLPYLDLHLAGATNGVRLFNAARISWAGTSYEAEFTRMRKEISDERTYLKKLIRTLGHRPSRIKMGFARVASVVAEFDPLNPLRRKATAGAQLELEALQSLLRGKEALWLTLLALPPGATAGPGRPGFDRAALERLLAASREQQDAVTRVMTETAPARFMVCEAGGSARP</sequence>
<dbReference type="EMBL" id="PRKW01000001">
    <property type="protein sequence ID" value="PPB50608.1"/>
    <property type="molecule type" value="Genomic_DNA"/>
</dbReference>
<proteinExistence type="predicted"/>
<gene>
    <name evidence="1" type="ORF">C4K88_01610</name>
</gene>
<dbReference type="AlphaFoldDB" id="A0A2S5J1B0"/>
<name>A0A2S5J1B0_9MICC</name>
<comment type="caution">
    <text evidence="1">The sequence shown here is derived from an EMBL/GenBank/DDBJ whole genome shotgun (WGS) entry which is preliminary data.</text>
</comment>
<dbReference type="Proteomes" id="UP000239297">
    <property type="component" value="Unassembled WGS sequence"/>
</dbReference>
<accession>A0A2S5J1B0</accession>
<keyword evidence="2" id="KW-1185">Reference proteome</keyword>
<reference evidence="1 2" key="1">
    <citation type="journal article" date="2014" name="Int. J. Syst. Evol. Microbiol.">
        <title>Arthrobacter pityocampae sp. nov., isolated from Thaumetopoea pityocampa (Lep., Thaumetopoeidae).</title>
        <authorList>
            <person name="Ince I.A."/>
            <person name="Demirbag Z."/>
            <person name="Kati H."/>
        </authorList>
    </citation>
    <scope>NUCLEOTIDE SEQUENCE [LARGE SCALE GENOMIC DNA]</scope>
    <source>
        <strain evidence="1 2">Tp2</strain>
    </source>
</reference>
<evidence type="ECO:0000313" key="2">
    <source>
        <dbReference type="Proteomes" id="UP000239297"/>
    </source>
</evidence>
<organism evidence="1 2">
    <name type="scientific">Arthrobacter pityocampae</name>
    <dbReference type="NCBI Taxonomy" id="547334"/>
    <lineage>
        <taxon>Bacteria</taxon>
        <taxon>Bacillati</taxon>
        <taxon>Actinomycetota</taxon>
        <taxon>Actinomycetes</taxon>
        <taxon>Micrococcales</taxon>
        <taxon>Micrococcaceae</taxon>
        <taxon>Arthrobacter</taxon>
    </lineage>
</organism>
<dbReference type="OrthoDB" id="3733286at2"/>
<dbReference type="RefSeq" id="WP_104119879.1">
    <property type="nucleotide sequence ID" value="NZ_PRKW01000001.1"/>
</dbReference>
<evidence type="ECO:0000313" key="1">
    <source>
        <dbReference type="EMBL" id="PPB50608.1"/>
    </source>
</evidence>
<protein>
    <submittedName>
        <fullName evidence="1">Uncharacterized protein</fullName>
    </submittedName>
</protein>